<keyword evidence="7" id="KW-0642">Proline metabolism</keyword>
<dbReference type="InterPro" id="IPR002872">
    <property type="entry name" value="Proline_DH_dom"/>
</dbReference>
<dbReference type="PIRSF" id="PIRSF000196">
    <property type="entry name" value="Pro_dehydrog"/>
    <property type="match status" value="1"/>
</dbReference>
<name>A0A9X2D883_9ACTN</name>
<dbReference type="RefSeq" id="WP_250827656.1">
    <property type="nucleotide sequence ID" value="NZ_JAMOIL010000015.1"/>
</dbReference>
<evidence type="ECO:0000313" key="13">
    <source>
        <dbReference type="Proteomes" id="UP001139485"/>
    </source>
</evidence>
<dbReference type="GO" id="GO:0000166">
    <property type="term" value="F:nucleotide binding"/>
    <property type="evidence" value="ECO:0007669"/>
    <property type="project" value="UniProtKB-KW"/>
</dbReference>
<evidence type="ECO:0000256" key="4">
    <source>
        <dbReference type="ARBA" id="ARBA00022741"/>
    </source>
</evidence>
<comment type="caution">
    <text evidence="12">The sequence shown here is derived from an EMBL/GenBank/DDBJ whole genome shotgun (WGS) entry which is preliminary data.</text>
</comment>
<dbReference type="EMBL" id="JAMOIL010000015">
    <property type="protein sequence ID" value="MCM0621178.1"/>
    <property type="molecule type" value="Genomic_DNA"/>
</dbReference>
<keyword evidence="5 10" id="KW-0274">FAD</keyword>
<protein>
    <recommendedName>
        <fullName evidence="2">proline dehydrogenase</fullName>
        <ecNumber evidence="2">1.5.5.2</ecNumber>
    </recommendedName>
</protein>
<organism evidence="12 13">
    <name type="scientific">Nocardioides bruguierae</name>
    <dbReference type="NCBI Taxonomy" id="2945102"/>
    <lineage>
        <taxon>Bacteria</taxon>
        <taxon>Bacillati</taxon>
        <taxon>Actinomycetota</taxon>
        <taxon>Actinomycetes</taxon>
        <taxon>Propionibacteriales</taxon>
        <taxon>Nocardioidaceae</taxon>
        <taxon>Nocardioides</taxon>
    </lineage>
</organism>
<comment type="cofactor">
    <cofactor evidence="10">
        <name>FAD</name>
        <dbReference type="ChEBI" id="CHEBI:57692"/>
    </cofactor>
    <text evidence="10">Binds 1 FAD per subunit.</text>
</comment>
<feature type="domain" description="Proline dehydrogenase" evidence="11">
    <location>
        <begin position="44"/>
        <end position="306"/>
    </location>
</feature>
<keyword evidence="6" id="KW-0560">Oxidoreductase</keyword>
<dbReference type="SUPFAM" id="SSF51730">
    <property type="entry name" value="FAD-linked oxidoreductase"/>
    <property type="match status" value="1"/>
</dbReference>
<accession>A0A9X2D883</accession>
<dbReference type="EC" id="1.5.5.2" evidence="2"/>
<feature type="binding site" evidence="9">
    <location>
        <position position="295"/>
    </location>
    <ligand>
        <name>substrate</name>
    </ligand>
</feature>
<dbReference type="PANTHER" id="PTHR13914:SF0">
    <property type="entry name" value="PROLINE DEHYDROGENASE 1, MITOCHONDRIAL"/>
    <property type="match status" value="1"/>
</dbReference>
<keyword evidence="13" id="KW-1185">Reference proteome</keyword>
<evidence type="ECO:0000256" key="10">
    <source>
        <dbReference type="PIRSR" id="PIRSR000196-2"/>
    </source>
</evidence>
<keyword evidence="4 10" id="KW-0547">Nucleotide-binding</keyword>
<evidence type="ECO:0000256" key="9">
    <source>
        <dbReference type="PIRSR" id="PIRSR000196-1"/>
    </source>
</evidence>
<feature type="binding site" evidence="10">
    <location>
        <position position="208"/>
    </location>
    <ligand>
        <name>FAD</name>
        <dbReference type="ChEBI" id="CHEBI:57692"/>
    </ligand>
</feature>
<proteinExistence type="predicted"/>
<feature type="binding site" evidence="10">
    <location>
        <position position="170"/>
    </location>
    <ligand>
        <name>FAD</name>
        <dbReference type="ChEBI" id="CHEBI:57692"/>
    </ligand>
</feature>
<keyword evidence="3" id="KW-0285">Flavoprotein</keyword>
<dbReference type="GO" id="GO:0010133">
    <property type="term" value="P:L-proline catabolic process to L-glutamate"/>
    <property type="evidence" value="ECO:0007669"/>
    <property type="project" value="InterPro"/>
</dbReference>
<gene>
    <name evidence="12" type="ORF">M8330_12850</name>
</gene>
<sequence>MLGPVLLTASRSARTRAAVEGFAPTRKVVDRFVAGETTAEGVATSRELAAAGLAITVDHLGEDVTDLAGAQAVRDAYLELITGLAPLALEAEGGRSGAAEVSVKLSALGQALPLDGHDIALRHARDITEAAAVAGVWVNVDMEDHTTIDSTLAITHELRETHPWVATVLQANLHRTEDDVEAMAKAGARVRLVKGAYKEPATVAFQDKADVDAAYRRHVATLMASDATPMVATHDPAMIELAVATAVAARREPSSWELQMLYGIRTDLQREHAAAGRTVRVYIPYGTDWYGYFMRRLAERPANVAFFLKALATS</sequence>
<evidence type="ECO:0000256" key="8">
    <source>
        <dbReference type="ARBA" id="ARBA00048779"/>
    </source>
</evidence>
<dbReference type="GO" id="GO:0004657">
    <property type="term" value="F:proline dehydrogenase activity"/>
    <property type="evidence" value="ECO:0007669"/>
    <property type="project" value="UniProtKB-EC"/>
</dbReference>
<feature type="binding site" evidence="9">
    <location>
        <position position="296"/>
    </location>
    <ligand>
        <name>substrate</name>
    </ligand>
</feature>
<feature type="binding site" evidence="10">
    <location>
        <position position="142"/>
    </location>
    <ligand>
        <name>FAD</name>
        <dbReference type="ChEBI" id="CHEBI:57692"/>
    </ligand>
</feature>
<evidence type="ECO:0000256" key="7">
    <source>
        <dbReference type="ARBA" id="ARBA00023062"/>
    </source>
</evidence>
<evidence type="ECO:0000256" key="3">
    <source>
        <dbReference type="ARBA" id="ARBA00022630"/>
    </source>
</evidence>
<dbReference type="AlphaFoldDB" id="A0A9X2D883"/>
<dbReference type="InterPro" id="IPR008219">
    <property type="entry name" value="PRODH_bac_arc"/>
</dbReference>
<evidence type="ECO:0000259" key="11">
    <source>
        <dbReference type="Pfam" id="PF01619"/>
    </source>
</evidence>
<evidence type="ECO:0000313" key="12">
    <source>
        <dbReference type="EMBL" id="MCM0621178.1"/>
    </source>
</evidence>
<evidence type="ECO:0000256" key="6">
    <source>
        <dbReference type="ARBA" id="ARBA00023002"/>
    </source>
</evidence>
<dbReference type="Pfam" id="PF01619">
    <property type="entry name" value="Pro_dh"/>
    <property type="match status" value="1"/>
</dbReference>
<dbReference type="InterPro" id="IPR029041">
    <property type="entry name" value="FAD-linked_oxidoreductase-like"/>
</dbReference>
<evidence type="ECO:0000256" key="1">
    <source>
        <dbReference type="ARBA" id="ARBA00004739"/>
    </source>
</evidence>
<reference evidence="12" key="1">
    <citation type="submission" date="2022-05" db="EMBL/GenBank/DDBJ databases">
        <authorList>
            <person name="Tuo L."/>
        </authorList>
    </citation>
    <scope>NUCLEOTIDE SEQUENCE</scope>
    <source>
        <strain evidence="12">BSK12Z-4</strain>
    </source>
</reference>
<feature type="binding site" evidence="10">
    <location>
        <begin position="233"/>
        <end position="234"/>
    </location>
    <ligand>
        <name>FAD</name>
        <dbReference type="ChEBI" id="CHEBI:57692"/>
    </ligand>
</feature>
<dbReference type="InterPro" id="IPR015659">
    <property type="entry name" value="Proline_oxidase"/>
</dbReference>
<dbReference type="PANTHER" id="PTHR13914">
    <property type="entry name" value="PROLINE OXIDASE"/>
    <property type="match status" value="1"/>
</dbReference>
<feature type="binding site" evidence="10">
    <location>
        <begin position="194"/>
        <end position="196"/>
    </location>
    <ligand>
        <name>FAD</name>
        <dbReference type="ChEBI" id="CHEBI:57692"/>
    </ligand>
</feature>
<comment type="catalytic activity">
    <reaction evidence="8">
        <text>L-proline + a quinone = (S)-1-pyrroline-5-carboxylate + a quinol + H(+)</text>
        <dbReference type="Rhea" id="RHEA:23784"/>
        <dbReference type="ChEBI" id="CHEBI:15378"/>
        <dbReference type="ChEBI" id="CHEBI:17388"/>
        <dbReference type="ChEBI" id="CHEBI:24646"/>
        <dbReference type="ChEBI" id="CHEBI:60039"/>
        <dbReference type="ChEBI" id="CHEBI:132124"/>
        <dbReference type="EC" id="1.5.5.2"/>
    </reaction>
</comment>
<dbReference type="Gene3D" id="3.20.20.220">
    <property type="match status" value="1"/>
</dbReference>
<evidence type="ECO:0000256" key="2">
    <source>
        <dbReference type="ARBA" id="ARBA00012695"/>
    </source>
</evidence>
<comment type="pathway">
    <text evidence="1">Amino-acid degradation; L-proline degradation into L-glutamate; L-glutamate from L-proline: step 1/2.</text>
</comment>
<feature type="binding site" evidence="9">
    <location>
        <position position="104"/>
    </location>
    <ligand>
        <name>substrate</name>
    </ligand>
</feature>
<dbReference type="Proteomes" id="UP001139485">
    <property type="component" value="Unassembled WGS sequence"/>
</dbReference>
<evidence type="ECO:0000256" key="5">
    <source>
        <dbReference type="ARBA" id="ARBA00022827"/>
    </source>
</evidence>